<evidence type="ECO:0000256" key="9">
    <source>
        <dbReference type="ARBA" id="ARBA00023239"/>
    </source>
</evidence>
<dbReference type="InterPro" id="IPR013114">
    <property type="entry name" value="FabA_FabZ"/>
</dbReference>
<dbReference type="Gene3D" id="3.10.129.10">
    <property type="entry name" value="Hotdog Thioesterase"/>
    <property type="match status" value="1"/>
</dbReference>
<keyword evidence="14" id="KW-1185">Reference proteome</keyword>
<evidence type="ECO:0000256" key="1">
    <source>
        <dbReference type="ARBA" id="ARBA00004496"/>
    </source>
</evidence>
<dbReference type="InterPro" id="IPR029069">
    <property type="entry name" value="HotDog_dom_sf"/>
</dbReference>
<sequence>MKNSIITIKDILKILPHKYPFLFIDGVFNLILNKFIRAFKNVTGSEVFFKGHFPKKFVFPGVLIVESMVQAASILILKSSGPLLNGELLYLSCIKNVKFKRTVLPGDQIIIEVFLKKQHRNFFNFQSVSKVKQKVVCQAIITCIRK</sequence>
<evidence type="ECO:0000256" key="4">
    <source>
        <dbReference type="ARBA" id="ARBA00017176"/>
    </source>
</evidence>
<protein>
    <recommendedName>
        <fullName evidence="4">3-hydroxyacyl-[acyl-carrier-protein] dehydratase FabZ</fullName>
        <ecNumber evidence="3">4.2.1.59</ecNumber>
    </recommendedName>
    <alternativeName>
        <fullName evidence="11">(3R)-hydroxymyristoyl-[acyl-carrier-protein] dehydratase</fullName>
    </alternativeName>
    <alternativeName>
        <fullName evidence="12">Beta-hydroxyacyl-ACP dehydratase</fullName>
    </alternativeName>
</protein>
<evidence type="ECO:0000256" key="2">
    <source>
        <dbReference type="ARBA" id="ARBA00009174"/>
    </source>
</evidence>
<dbReference type="GO" id="GO:0005737">
    <property type="term" value="C:cytoplasm"/>
    <property type="evidence" value="ECO:0007669"/>
    <property type="project" value="UniProtKB-SubCell"/>
</dbReference>
<keyword evidence="7" id="KW-0441">Lipid A biosynthesis</keyword>
<gene>
    <name evidence="13" type="primary">fabZ</name>
    <name evidence="13" type="ORF">BUCNMO_185</name>
</gene>
<dbReference type="GO" id="GO:0019171">
    <property type="term" value="F:(3R)-hydroxyacyl-[acyl-carrier-protein] dehydratase activity"/>
    <property type="evidence" value="ECO:0007669"/>
    <property type="project" value="UniProtKB-EC"/>
</dbReference>
<dbReference type="RefSeq" id="WP_158344784.1">
    <property type="nucleotide sequence ID" value="NZ_AP019379.1"/>
</dbReference>
<name>A0A455TA90_9GAMM</name>
<evidence type="ECO:0000313" key="13">
    <source>
        <dbReference type="EMBL" id="BBI01200.1"/>
    </source>
</evidence>
<keyword evidence="5" id="KW-0963">Cytoplasm</keyword>
<dbReference type="GO" id="GO:0009245">
    <property type="term" value="P:lipid A biosynthetic process"/>
    <property type="evidence" value="ECO:0007669"/>
    <property type="project" value="UniProtKB-KW"/>
</dbReference>
<comment type="subcellular location">
    <subcellularLocation>
        <location evidence="1">Cytoplasm</location>
    </subcellularLocation>
</comment>
<dbReference type="GO" id="GO:0016020">
    <property type="term" value="C:membrane"/>
    <property type="evidence" value="ECO:0007669"/>
    <property type="project" value="GOC"/>
</dbReference>
<evidence type="ECO:0000313" key="14">
    <source>
        <dbReference type="Proteomes" id="UP000317544"/>
    </source>
</evidence>
<organism evidence="13 14">
    <name type="scientific">Buchnera aphidicola</name>
    <name type="common">Nipponaphis monzeni</name>
    <dbReference type="NCBI Taxonomy" id="2495405"/>
    <lineage>
        <taxon>Bacteria</taxon>
        <taxon>Pseudomonadati</taxon>
        <taxon>Pseudomonadota</taxon>
        <taxon>Gammaproteobacteria</taxon>
        <taxon>Enterobacterales</taxon>
        <taxon>Erwiniaceae</taxon>
        <taxon>Buchnera</taxon>
    </lineage>
</organism>
<keyword evidence="9" id="KW-0456">Lyase</keyword>
<evidence type="ECO:0000256" key="3">
    <source>
        <dbReference type="ARBA" id="ARBA00013167"/>
    </source>
</evidence>
<evidence type="ECO:0000256" key="12">
    <source>
        <dbReference type="ARBA" id="ARBA00032213"/>
    </source>
</evidence>
<dbReference type="PANTHER" id="PTHR30272">
    <property type="entry name" value="3-HYDROXYACYL-[ACYL-CARRIER-PROTEIN] DEHYDRATASE"/>
    <property type="match status" value="1"/>
</dbReference>
<evidence type="ECO:0000256" key="7">
    <source>
        <dbReference type="ARBA" id="ARBA00022556"/>
    </source>
</evidence>
<keyword evidence="6" id="KW-0444">Lipid biosynthesis</keyword>
<proteinExistence type="inferred from homology"/>
<dbReference type="SUPFAM" id="SSF54637">
    <property type="entry name" value="Thioesterase/thiol ester dehydrase-isomerase"/>
    <property type="match status" value="1"/>
</dbReference>
<accession>A0A455TA90</accession>
<dbReference type="OrthoDB" id="9772788at2"/>
<keyword evidence="8" id="KW-0443">Lipid metabolism</keyword>
<dbReference type="NCBIfam" id="NF000582">
    <property type="entry name" value="PRK00006.1"/>
    <property type="match status" value="1"/>
</dbReference>
<reference evidence="13 14" key="1">
    <citation type="journal article" date="2019" name="Proc. Natl. Acad. Sci. U.S.A.">
        <title>Exaggeration and cooption of innate immunity for social defense.</title>
        <authorList>
            <person name="Kutsukake M."/>
            <person name="Moriyama M."/>
            <person name="Shigenobu S."/>
            <person name="Meng X.-Y."/>
            <person name="Nikoh N."/>
            <person name="Noda C."/>
            <person name="Kobayashi S."/>
            <person name="Fukatsu T."/>
        </authorList>
    </citation>
    <scope>NUCLEOTIDE SEQUENCE [LARGE SCALE GENOMIC DNA]</scope>
    <source>
        <strain evidence="13 14">Nmo</strain>
    </source>
</reference>
<dbReference type="PANTHER" id="PTHR30272:SF1">
    <property type="entry name" value="3-HYDROXYACYL-[ACYL-CARRIER-PROTEIN] DEHYDRATASE"/>
    <property type="match status" value="1"/>
</dbReference>
<dbReference type="EMBL" id="AP019379">
    <property type="protein sequence ID" value="BBI01200.1"/>
    <property type="molecule type" value="Genomic_DNA"/>
</dbReference>
<comment type="function">
    <text evidence="10">Involved in unsaturated fatty acids biosynthesis. Catalyzes the dehydration of short chain beta-hydroxyacyl-ACPs and long chain saturated and unsaturated beta-hydroxyacyl-ACPs.</text>
</comment>
<dbReference type="EC" id="4.2.1.59" evidence="3"/>
<dbReference type="Pfam" id="PF07977">
    <property type="entry name" value="FabA"/>
    <property type="match status" value="1"/>
</dbReference>
<evidence type="ECO:0000256" key="8">
    <source>
        <dbReference type="ARBA" id="ARBA00023098"/>
    </source>
</evidence>
<evidence type="ECO:0000256" key="5">
    <source>
        <dbReference type="ARBA" id="ARBA00022490"/>
    </source>
</evidence>
<dbReference type="AlphaFoldDB" id="A0A455TA90"/>
<evidence type="ECO:0000256" key="11">
    <source>
        <dbReference type="ARBA" id="ARBA00029890"/>
    </source>
</evidence>
<dbReference type="Proteomes" id="UP000317544">
    <property type="component" value="Chromosome"/>
</dbReference>
<evidence type="ECO:0000256" key="6">
    <source>
        <dbReference type="ARBA" id="ARBA00022516"/>
    </source>
</evidence>
<evidence type="ECO:0000256" key="10">
    <source>
        <dbReference type="ARBA" id="ARBA00025049"/>
    </source>
</evidence>
<dbReference type="FunFam" id="3.10.129.10:FF:000001">
    <property type="entry name" value="3-hydroxyacyl-[acyl-carrier-protein] dehydratase FabZ"/>
    <property type="match status" value="1"/>
</dbReference>
<comment type="similarity">
    <text evidence="2">Belongs to the thioester dehydratase family. FabZ subfamily.</text>
</comment>
<dbReference type="CDD" id="cd01288">
    <property type="entry name" value="FabZ"/>
    <property type="match status" value="1"/>
</dbReference>